<protein>
    <submittedName>
        <fullName evidence="2">Uncharacterized protein</fullName>
    </submittedName>
</protein>
<keyword evidence="3" id="KW-1185">Reference proteome</keyword>
<name>A0A7J6TLF5_PEROL</name>
<gene>
    <name evidence="2" type="ORF">FOZ63_001569</name>
</gene>
<evidence type="ECO:0000256" key="1">
    <source>
        <dbReference type="SAM" id="MobiDB-lite"/>
    </source>
</evidence>
<evidence type="ECO:0000313" key="3">
    <source>
        <dbReference type="Proteomes" id="UP000553632"/>
    </source>
</evidence>
<feature type="compositionally biased region" description="Basic and acidic residues" evidence="1">
    <location>
        <begin position="70"/>
        <end position="101"/>
    </location>
</feature>
<evidence type="ECO:0000313" key="2">
    <source>
        <dbReference type="EMBL" id="KAF4746083.1"/>
    </source>
</evidence>
<accession>A0A7J6TLF5</accession>
<reference evidence="2 3" key="1">
    <citation type="submission" date="2020-04" db="EMBL/GenBank/DDBJ databases">
        <title>Perkinsus olseni comparative genomics.</title>
        <authorList>
            <person name="Bogema D.R."/>
        </authorList>
    </citation>
    <scope>NUCLEOTIDE SEQUENCE [LARGE SCALE GENOMIC DNA]</scope>
    <source>
        <strain evidence="2 3">ATCC PRA-207</strain>
    </source>
</reference>
<dbReference type="EMBL" id="JABANO010009872">
    <property type="protein sequence ID" value="KAF4746083.1"/>
    <property type="molecule type" value="Genomic_DNA"/>
</dbReference>
<sequence>MVDGCFKSLLAMDNRPENFLHVRVLDIAAVAAAVVSDSGGIRGPKGAEVESLGVGMMLATKTSARGARSRSRERPVAKLTKRADAATRRTESREGDEREGPRPILRPAKRERRRSDD</sequence>
<comment type="caution">
    <text evidence="2">The sequence shown here is derived from an EMBL/GenBank/DDBJ whole genome shotgun (WGS) entry which is preliminary data.</text>
</comment>
<feature type="compositionally biased region" description="Basic residues" evidence="1">
    <location>
        <begin position="107"/>
        <end position="117"/>
    </location>
</feature>
<feature type="region of interest" description="Disordered" evidence="1">
    <location>
        <begin position="60"/>
        <end position="117"/>
    </location>
</feature>
<dbReference type="Proteomes" id="UP000553632">
    <property type="component" value="Unassembled WGS sequence"/>
</dbReference>
<organism evidence="2 3">
    <name type="scientific">Perkinsus olseni</name>
    <name type="common">Perkinsus atlanticus</name>
    <dbReference type="NCBI Taxonomy" id="32597"/>
    <lineage>
        <taxon>Eukaryota</taxon>
        <taxon>Sar</taxon>
        <taxon>Alveolata</taxon>
        <taxon>Perkinsozoa</taxon>
        <taxon>Perkinsea</taxon>
        <taxon>Perkinsida</taxon>
        <taxon>Perkinsidae</taxon>
        <taxon>Perkinsus</taxon>
    </lineage>
</organism>
<feature type="non-terminal residue" evidence="2">
    <location>
        <position position="117"/>
    </location>
</feature>
<dbReference type="AlphaFoldDB" id="A0A7J6TLF5"/>
<proteinExistence type="predicted"/>